<dbReference type="InterPro" id="IPR037069">
    <property type="entry name" value="AcylCoA_DH/ox_N_sf"/>
</dbReference>
<evidence type="ECO:0000259" key="3">
    <source>
        <dbReference type="Pfam" id="PF08028"/>
    </source>
</evidence>
<dbReference type="RefSeq" id="WP_323447541.1">
    <property type="nucleotide sequence ID" value="NZ_BSBI01000005.1"/>
</dbReference>
<dbReference type="EMBL" id="BSBI01000005">
    <property type="protein sequence ID" value="GLF95480.1"/>
    <property type="molecule type" value="Genomic_DNA"/>
</dbReference>
<name>A0ABQ5NZ58_9ACTN</name>
<dbReference type="SUPFAM" id="SSF56645">
    <property type="entry name" value="Acyl-CoA dehydrogenase NM domain-like"/>
    <property type="match status" value="1"/>
</dbReference>
<evidence type="ECO:0000259" key="2">
    <source>
        <dbReference type="Pfam" id="PF02771"/>
    </source>
</evidence>
<dbReference type="InterPro" id="IPR009100">
    <property type="entry name" value="AcylCoA_DH/oxidase_NM_dom_sf"/>
</dbReference>
<dbReference type="Gene3D" id="1.10.540.10">
    <property type="entry name" value="Acyl-CoA dehydrogenase/oxidase, N-terminal domain"/>
    <property type="match status" value="1"/>
</dbReference>
<sequence>MTDGNAGTTTDGVDRALLDSARRIAAGLPARSLEIESSGTLPADLVKEFTERDLFRLAMPVALGGTGAAPRTIVEVIEEVSRGDGATGWSLLIGNIGNAFLAWLDPDVSRRILADTPDMIVAGGQAPLGQAVPKPDGTGYTLTGRWPFGSGSLHAHWYMGGFIVMEGGRPRTDDRGAPVMGVAYFPAAQAEIDDTWHVAGLQGTGSHDILAKDIDLPLAHTSVPYFARATYDDPLYRLTAYNLLLTVMSGFPLGVARRALDEARGQFAERRLQGGGTAYIEDPAVQVAMLKHETALDAARRHLLGTLDELLGELAHDDLDYAARARLAAAIINVYDVGRELVQGLFRLAGTAAVLDTNPLQRCLRDLVAGSQHVAFSFDSRKRIANARLGLQTAPAFFGV</sequence>
<evidence type="ECO:0000256" key="1">
    <source>
        <dbReference type="ARBA" id="ARBA00023002"/>
    </source>
</evidence>
<proteinExistence type="predicted"/>
<dbReference type="Proteomes" id="UP001291653">
    <property type="component" value="Unassembled WGS sequence"/>
</dbReference>
<accession>A0ABQ5NZ58</accession>
<dbReference type="Pfam" id="PF02771">
    <property type="entry name" value="Acyl-CoA_dh_N"/>
    <property type="match status" value="1"/>
</dbReference>
<feature type="domain" description="Acyl-CoA dehydrogenase C-terminal" evidence="3">
    <location>
        <begin position="248"/>
        <end position="377"/>
    </location>
</feature>
<dbReference type="InterPro" id="IPR013107">
    <property type="entry name" value="Acyl-CoA_DH_C"/>
</dbReference>
<evidence type="ECO:0000313" key="5">
    <source>
        <dbReference type="Proteomes" id="UP001291653"/>
    </source>
</evidence>
<evidence type="ECO:0000313" key="4">
    <source>
        <dbReference type="EMBL" id="GLF95480.1"/>
    </source>
</evidence>
<dbReference type="Gene3D" id="1.20.140.10">
    <property type="entry name" value="Butyryl-CoA Dehydrogenase, subunit A, domain 3"/>
    <property type="match status" value="1"/>
</dbReference>
<dbReference type="InterPro" id="IPR013786">
    <property type="entry name" value="AcylCoA_DH/ox_N"/>
</dbReference>
<keyword evidence="5" id="KW-1185">Reference proteome</keyword>
<dbReference type="SUPFAM" id="SSF47203">
    <property type="entry name" value="Acyl-CoA dehydrogenase C-terminal domain-like"/>
    <property type="match status" value="1"/>
</dbReference>
<dbReference type="Gene3D" id="2.40.110.10">
    <property type="entry name" value="Butyryl-CoA Dehydrogenase, subunit A, domain 2"/>
    <property type="match status" value="1"/>
</dbReference>
<dbReference type="InterPro" id="IPR046373">
    <property type="entry name" value="Acyl-CoA_Oxase/DH_mid-dom_sf"/>
</dbReference>
<dbReference type="Pfam" id="PF08028">
    <property type="entry name" value="Acyl-CoA_dh_2"/>
    <property type="match status" value="1"/>
</dbReference>
<dbReference type="PANTHER" id="PTHR43884">
    <property type="entry name" value="ACYL-COA DEHYDROGENASE"/>
    <property type="match status" value="1"/>
</dbReference>
<reference evidence="4 5" key="1">
    <citation type="submission" date="2022-10" db="EMBL/GenBank/DDBJ databases">
        <title>Draft genome sequence of Streptomyces sp. YSPA8.</title>
        <authorList>
            <person name="Moriuchi R."/>
            <person name="Dohra H."/>
            <person name="Yamamura H."/>
            <person name="Kodani S."/>
        </authorList>
    </citation>
    <scope>NUCLEOTIDE SEQUENCE [LARGE SCALE GENOMIC DNA]</scope>
    <source>
        <strain evidence="4 5">YSPA8</strain>
    </source>
</reference>
<dbReference type="PANTHER" id="PTHR43884:SF12">
    <property type="entry name" value="ISOVALERYL-COA DEHYDROGENASE, MITOCHONDRIAL-RELATED"/>
    <property type="match status" value="1"/>
</dbReference>
<organism evidence="4 5">
    <name type="scientific">Streptomyces yaizuensis</name>
    <dbReference type="NCBI Taxonomy" id="2989713"/>
    <lineage>
        <taxon>Bacteria</taxon>
        <taxon>Bacillati</taxon>
        <taxon>Actinomycetota</taxon>
        <taxon>Actinomycetes</taxon>
        <taxon>Kitasatosporales</taxon>
        <taxon>Streptomycetaceae</taxon>
        <taxon>Streptomyces</taxon>
    </lineage>
</organism>
<protein>
    <submittedName>
        <fullName evidence="4">Acyl-CoA dehydrogenase family protein</fullName>
    </submittedName>
</protein>
<dbReference type="InterPro" id="IPR036250">
    <property type="entry name" value="AcylCo_DH-like_C"/>
</dbReference>
<feature type="domain" description="Acyl-CoA dehydrogenase/oxidase N-terminal" evidence="2">
    <location>
        <begin position="15"/>
        <end position="103"/>
    </location>
</feature>
<comment type="caution">
    <text evidence="4">The sequence shown here is derived from an EMBL/GenBank/DDBJ whole genome shotgun (WGS) entry which is preliminary data.</text>
</comment>
<dbReference type="PIRSF" id="PIRSF016578">
    <property type="entry name" value="HsaA"/>
    <property type="match status" value="1"/>
</dbReference>
<keyword evidence="1" id="KW-0560">Oxidoreductase</keyword>
<gene>
    <name evidence="4" type="ORF">SYYSPA8_14305</name>
</gene>